<accession>C0HGD5</accession>
<name>C0HGD5_MAIZE</name>
<dbReference type="EMBL" id="BT061391">
    <property type="protein sequence ID" value="ACN26088.1"/>
    <property type="molecule type" value="mRNA"/>
</dbReference>
<protein>
    <submittedName>
        <fullName evidence="1">Uncharacterized protein</fullName>
    </submittedName>
</protein>
<evidence type="ECO:0000313" key="1">
    <source>
        <dbReference type="EMBL" id="ACN26088.1"/>
    </source>
</evidence>
<organism evidence="1">
    <name type="scientific">Zea mays</name>
    <name type="common">Maize</name>
    <dbReference type="NCBI Taxonomy" id="4577"/>
    <lineage>
        <taxon>Eukaryota</taxon>
        <taxon>Viridiplantae</taxon>
        <taxon>Streptophyta</taxon>
        <taxon>Embryophyta</taxon>
        <taxon>Tracheophyta</taxon>
        <taxon>Spermatophyta</taxon>
        <taxon>Magnoliopsida</taxon>
        <taxon>Liliopsida</taxon>
        <taxon>Poales</taxon>
        <taxon>Poaceae</taxon>
        <taxon>PACMAD clade</taxon>
        <taxon>Panicoideae</taxon>
        <taxon>Andropogonodae</taxon>
        <taxon>Andropogoneae</taxon>
        <taxon>Tripsacinae</taxon>
        <taxon>Zea</taxon>
    </lineage>
</organism>
<proteinExistence type="evidence at transcript level"/>
<dbReference type="AlphaFoldDB" id="C0HGD5"/>
<sequence>MFVTKIMELSVQSFTCHCRAILQTVLGIKVHLYRRCCVDKALWPSRCPTKTMNNNEMDNTFSLDLTSTSDGCCFAMAWSCKFSFIWS</sequence>
<reference evidence="1" key="1">
    <citation type="journal article" date="2009" name="PLoS Genet.">
        <title>Sequencing, mapping, and analysis of 27,455 maize full-length cDNAs.</title>
        <authorList>
            <person name="Soderlund C."/>
            <person name="Descour A."/>
            <person name="Kudrna D."/>
            <person name="Bomhoff M."/>
            <person name="Boyd L."/>
            <person name="Currie J."/>
            <person name="Angelova A."/>
            <person name="Collura K."/>
            <person name="Wissotski M."/>
            <person name="Ashley E."/>
            <person name="Morrow D."/>
            <person name="Fernandes J."/>
            <person name="Walbot V."/>
            <person name="Yu Y."/>
        </authorList>
    </citation>
    <scope>NUCLEOTIDE SEQUENCE</scope>
    <source>
        <strain evidence="1">B73</strain>
    </source>
</reference>